<feature type="region of interest" description="Disordered" evidence="6">
    <location>
        <begin position="89"/>
        <end position="120"/>
    </location>
</feature>
<name>A0A516SE30_9NEIS</name>
<evidence type="ECO:0000256" key="5">
    <source>
        <dbReference type="ARBA" id="ARBA00041319"/>
    </source>
</evidence>
<dbReference type="FunFam" id="3.30.160.100:FF:000001">
    <property type="entry name" value="Ribosome hibernation promoting factor"/>
    <property type="match status" value="1"/>
</dbReference>
<dbReference type="PANTHER" id="PTHR33231">
    <property type="entry name" value="30S RIBOSOMAL PROTEIN"/>
    <property type="match status" value="1"/>
</dbReference>
<organism evidence="7 8">
    <name type="scientific">Chitinimonas arctica</name>
    <dbReference type="NCBI Taxonomy" id="2594795"/>
    <lineage>
        <taxon>Bacteria</taxon>
        <taxon>Pseudomonadati</taxon>
        <taxon>Pseudomonadota</taxon>
        <taxon>Betaproteobacteria</taxon>
        <taxon>Neisseriales</taxon>
        <taxon>Chitinibacteraceae</taxon>
        <taxon>Chitinimonas</taxon>
    </lineage>
</organism>
<gene>
    <name evidence="7" type="primary">raiA</name>
    <name evidence="7" type="ORF">FNU76_08550</name>
</gene>
<comment type="similarity">
    <text evidence="2">Belongs to the HPF/YfiA ribosome-associated protein family. Short HPF subfamily.</text>
</comment>
<protein>
    <recommendedName>
        <fullName evidence="4">Ribosome hibernation promoting factor</fullName>
    </recommendedName>
    <alternativeName>
        <fullName evidence="5">Hibernation factor HPF</fullName>
    </alternativeName>
</protein>
<dbReference type="OrthoDB" id="9794975at2"/>
<evidence type="ECO:0000256" key="1">
    <source>
        <dbReference type="ARBA" id="ARBA00022845"/>
    </source>
</evidence>
<reference evidence="8" key="1">
    <citation type="submission" date="2019-07" db="EMBL/GenBank/DDBJ databases">
        <title>Chitinimonas sp. nov., isolated from Ny-Alesund, arctica soil.</title>
        <authorList>
            <person name="Xu Q."/>
            <person name="Peng F."/>
        </authorList>
    </citation>
    <scope>NUCLEOTIDE SEQUENCE [LARGE SCALE GENOMIC DNA]</scope>
    <source>
        <strain evidence="8">R3-44</strain>
    </source>
</reference>
<dbReference type="GO" id="GO:0045900">
    <property type="term" value="P:negative regulation of translational elongation"/>
    <property type="evidence" value="ECO:0007669"/>
    <property type="project" value="TreeGrafter"/>
</dbReference>
<evidence type="ECO:0000256" key="3">
    <source>
        <dbReference type="ARBA" id="ARBA00038695"/>
    </source>
</evidence>
<dbReference type="InterPro" id="IPR050574">
    <property type="entry name" value="HPF/YfiA_ribosome-assoc"/>
</dbReference>
<dbReference type="Pfam" id="PF02482">
    <property type="entry name" value="Ribosomal_S30AE"/>
    <property type="match status" value="1"/>
</dbReference>
<dbReference type="GO" id="GO:0022627">
    <property type="term" value="C:cytosolic small ribosomal subunit"/>
    <property type="evidence" value="ECO:0007669"/>
    <property type="project" value="TreeGrafter"/>
</dbReference>
<keyword evidence="8" id="KW-1185">Reference proteome</keyword>
<evidence type="ECO:0000313" key="8">
    <source>
        <dbReference type="Proteomes" id="UP000317550"/>
    </source>
</evidence>
<dbReference type="PANTHER" id="PTHR33231:SF1">
    <property type="entry name" value="30S RIBOSOMAL PROTEIN"/>
    <property type="match status" value="1"/>
</dbReference>
<dbReference type="AlphaFoldDB" id="A0A516SE30"/>
<dbReference type="CDD" id="cd00552">
    <property type="entry name" value="RaiA"/>
    <property type="match status" value="1"/>
</dbReference>
<dbReference type="RefSeq" id="WP_144277803.1">
    <property type="nucleotide sequence ID" value="NZ_CP041730.1"/>
</dbReference>
<dbReference type="KEGG" id="cari:FNU76_08550"/>
<dbReference type="NCBIfam" id="TIGR00741">
    <property type="entry name" value="yfiA"/>
    <property type="match status" value="1"/>
</dbReference>
<dbReference type="Proteomes" id="UP000317550">
    <property type="component" value="Chromosome"/>
</dbReference>
<dbReference type="InterPro" id="IPR003489">
    <property type="entry name" value="RHF/RaiA"/>
</dbReference>
<evidence type="ECO:0000256" key="2">
    <source>
        <dbReference type="ARBA" id="ARBA00038434"/>
    </source>
</evidence>
<sequence length="120" mass="13876">MNLTISGHHLDVTPAIRAYVETKLERVTRHFDHVIDMNVTLSVDKLQHKIEVNVHLRGKDIHVEATEPDMYAAIDLVADKLDRQVLKHKEKRYSDRHSDAMKYQTGQESHEIQETQQPAA</sequence>
<evidence type="ECO:0000256" key="6">
    <source>
        <dbReference type="SAM" id="MobiDB-lite"/>
    </source>
</evidence>
<evidence type="ECO:0000256" key="4">
    <source>
        <dbReference type="ARBA" id="ARBA00041148"/>
    </source>
</evidence>
<proteinExistence type="inferred from homology"/>
<dbReference type="SUPFAM" id="SSF69754">
    <property type="entry name" value="Ribosome binding protein Y (YfiA homologue)"/>
    <property type="match status" value="1"/>
</dbReference>
<feature type="compositionally biased region" description="Basic and acidic residues" evidence="6">
    <location>
        <begin position="89"/>
        <end position="100"/>
    </location>
</feature>
<evidence type="ECO:0000313" key="7">
    <source>
        <dbReference type="EMBL" id="QDQ26409.1"/>
    </source>
</evidence>
<dbReference type="EMBL" id="CP041730">
    <property type="protein sequence ID" value="QDQ26409.1"/>
    <property type="molecule type" value="Genomic_DNA"/>
</dbReference>
<comment type="subunit">
    <text evidence="3">Associates exclusively with 100S ribosomes, which are dimers of 70S ribosomes.</text>
</comment>
<dbReference type="InterPro" id="IPR036567">
    <property type="entry name" value="RHF-like"/>
</dbReference>
<keyword evidence="1" id="KW-0810">Translation regulation</keyword>
<accession>A0A516SE30</accession>
<dbReference type="Gene3D" id="3.30.160.100">
    <property type="entry name" value="Ribosome hibernation promotion factor-like"/>
    <property type="match status" value="1"/>
</dbReference>
<dbReference type="GO" id="GO:0043024">
    <property type="term" value="F:ribosomal small subunit binding"/>
    <property type="evidence" value="ECO:0007669"/>
    <property type="project" value="TreeGrafter"/>
</dbReference>